<evidence type="ECO:0000313" key="1">
    <source>
        <dbReference type="EMBL" id="MBA0642624.1"/>
    </source>
</evidence>
<sequence>ATFLTVDLRDDKQFFVDHPGAVPITTAQVLSAACCSNNLPWKYVNYLKYRT</sequence>
<dbReference type="Proteomes" id="UP000593573">
    <property type="component" value="Unassembled WGS sequence"/>
</dbReference>
<dbReference type="EMBL" id="JABFAB010000002">
    <property type="protein sequence ID" value="MBA0642624.1"/>
    <property type="molecule type" value="Genomic_DNA"/>
</dbReference>
<organism evidence="1 2">
    <name type="scientific">Gossypium klotzschianum</name>
    <dbReference type="NCBI Taxonomy" id="34286"/>
    <lineage>
        <taxon>Eukaryota</taxon>
        <taxon>Viridiplantae</taxon>
        <taxon>Streptophyta</taxon>
        <taxon>Embryophyta</taxon>
        <taxon>Tracheophyta</taxon>
        <taxon>Spermatophyta</taxon>
        <taxon>Magnoliopsida</taxon>
        <taxon>eudicotyledons</taxon>
        <taxon>Gunneridae</taxon>
        <taxon>Pentapetalae</taxon>
        <taxon>rosids</taxon>
        <taxon>malvids</taxon>
        <taxon>Malvales</taxon>
        <taxon>Malvaceae</taxon>
        <taxon>Malvoideae</taxon>
        <taxon>Gossypium</taxon>
    </lineage>
</organism>
<feature type="non-terminal residue" evidence="1">
    <location>
        <position position="1"/>
    </location>
</feature>
<dbReference type="OrthoDB" id="1748792at2759"/>
<dbReference type="AlphaFoldDB" id="A0A7J8TX44"/>
<protein>
    <submittedName>
        <fullName evidence="1">Uncharacterized protein</fullName>
    </submittedName>
</protein>
<comment type="caution">
    <text evidence="1">The sequence shown here is derived from an EMBL/GenBank/DDBJ whole genome shotgun (WGS) entry which is preliminary data.</text>
</comment>
<proteinExistence type="predicted"/>
<accession>A0A7J8TX44</accession>
<gene>
    <name evidence="1" type="ORF">Goklo_026979</name>
</gene>
<name>A0A7J8TX44_9ROSI</name>
<keyword evidence="2" id="KW-1185">Reference proteome</keyword>
<evidence type="ECO:0000313" key="2">
    <source>
        <dbReference type="Proteomes" id="UP000593573"/>
    </source>
</evidence>
<reference evidence="1 2" key="1">
    <citation type="journal article" date="2019" name="Genome Biol. Evol.">
        <title>Insights into the evolution of the New World diploid cottons (Gossypium, subgenus Houzingenia) based on genome sequencing.</title>
        <authorList>
            <person name="Grover C.E."/>
            <person name="Arick M.A. 2nd"/>
            <person name="Thrash A."/>
            <person name="Conover J.L."/>
            <person name="Sanders W.S."/>
            <person name="Peterson D.G."/>
            <person name="Frelichowski J.E."/>
            <person name="Scheffler J.A."/>
            <person name="Scheffler B.E."/>
            <person name="Wendel J.F."/>
        </authorList>
    </citation>
    <scope>NUCLEOTIDE SEQUENCE [LARGE SCALE GENOMIC DNA]</scope>
    <source>
        <strain evidence="1">57</strain>
        <tissue evidence="1">Leaf</tissue>
    </source>
</reference>